<accession>A0AAN7UH50</accession>
<protein>
    <submittedName>
        <fullName evidence="1">Uncharacterized protein</fullName>
    </submittedName>
</protein>
<comment type="caution">
    <text evidence="1">The sequence shown here is derived from an EMBL/GenBank/DDBJ whole genome shotgun (WGS) entry which is preliminary data.</text>
</comment>
<evidence type="ECO:0000313" key="2">
    <source>
        <dbReference type="Proteomes" id="UP001305414"/>
    </source>
</evidence>
<evidence type="ECO:0000313" key="1">
    <source>
        <dbReference type="EMBL" id="KAK5629203.1"/>
    </source>
</evidence>
<reference evidence="1 2" key="1">
    <citation type="submission" date="2023-10" db="EMBL/GenBank/DDBJ databases">
        <title>Draft genome sequence of Xylaria bambusicola isolate GMP-LS, the root and basal stem rot pathogen of sugarcane in Indonesia.</title>
        <authorList>
            <person name="Selvaraj P."/>
            <person name="Muralishankar V."/>
            <person name="Muruganantham S."/>
            <person name="Sp S."/>
            <person name="Haryani S."/>
            <person name="Lau K.J.X."/>
            <person name="Naqvi N.I."/>
        </authorList>
    </citation>
    <scope>NUCLEOTIDE SEQUENCE [LARGE SCALE GENOMIC DNA]</scope>
    <source>
        <strain evidence="1">GMP-LS</strain>
    </source>
</reference>
<organism evidence="1 2">
    <name type="scientific">Xylaria bambusicola</name>
    <dbReference type="NCBI Taxonomy" id="326684"/>
    <lineage>
        <taxon>Eukaryota</taxon>
        <taxon>Fungi</taxon>
        <taxon>Dikarya</taxon>
        <taxon>Ascomycota</taxon>
        <taxon>Pezizomycotina</taxon>
        <taxon>Sordariomycetes</taxon>
        <taxon>Xylariomycetidae</taxon>
        <taxon>Xylariales</taxon>
        <taxon>Xylariaceae</taxon>
        <taxon>Xylaria</taxon>
    </lineage>
</organism>
<proteinExistence type="predicted"/>
<name>A0AAN7UH50_9PEZI</name>
<dbReference type="AlphaFoldDB" id="A0AAN7UH50"/>
<dbReference type="EMBL" id="JAWHQM010000010">
    <property type="protein sequence ID" value="KAK5629203.1"/>
    <property type="molecule type" value="Genomic_DNA"/>
</dbReference>
<gene>
    <name evidence="1" type="ORF">RRF57_004918</name>
</gene>
<dbReference type="Proteomes" id="UP001305414">
    <property type="component" value="Unassembled WGS sequence"/>
</dbReference>
<keyword evidence="2" id="KW-1185">Reference proteome</keyword>
<sequence length="735" mass="82281">MAQEQRVARKSESSLWNGAELDEREYPVFVAWKEEADKVDGFLGDAVRTPGATALSLVSQPATGKSTSLILHIWELAQASKAPRHVLYVVSTEVEARFIRAWLTDHGAMDNVAVFGPQQGGRYIPVQVVTMERFIALALQENPWPNDLTVAFDVNWYPTVDDEMAISILVKRAMEVKTAVTEMGKDTRMAIILLMSGYVSSRTLTMFQRYLGHVTHIDLLHRTHAYPSTGELNEGWGEPGGRLDGAAMWLRERKMRLAIDDISGYRGEFNIYPAYPSHDLDETPEDAVDDTILMLRDWENTMVTVGVATPYAVGLEAVGMVVLTGAKTSARVIDPIIMQLVDIERRMSHAEAARILSWGTRSTAFGKGGVTMVAVPGINNHIGSIRDDLGRSWNEDLPIFILALFKAWPGVRLARIPIRITDRWIAADRIRRLSVLGCAVSLGEGEEQDKVWRCTDLGYKILEIWAKTHKKLDFSIIYLLAKVAMMQQRDPDVSSLVARVLVHMAAIAYSGIREFVAVHRPFDEAALVECFPPIIPESRRQAGGLWVALALYLRYRNDFKQGEGPSISTVNGIIVNRDCGGDITKNLLVFEKLVMAAGPSSAGAQQDWYMLELGEVEIKAIDEELMWAWLHRIAWCKRSPEPGNVESVLDMVSLAEFKLKASNELMDAQAIRLWLYRRSQARGAFFAIYETLERMGDAHQDLTCRGMTWIPGPTFKRAEDATGLEWPEMVGCKAR</sequence>